<dbReference type="Proteomes" id="UP000466997">
    <property type="component" value="Chromosome"/>
</dbReference>
<dbReference type="EMBL" id="AP022562">
    <property type="protein sequence ID" value="BBX14876.1"/>
    <property type="molecule type" value="Genomic_DNA"/>
</dbReference>
<evidence type="ECO:0000259" key="1">
    <source>
        <dbReference type="Pfam" id="PF02136"/>
    </source>
</evidence>
<feature type="domain" description="Nuclear transport factor 2" evidence="1">
    <location>
        <begin position="11"/>
        <end position="88"/>
    </location>
</feature>
<sequence>MTDSIAQDLLATVEQSPVAAAAHDRTGWVGLFSADGQVEDPVGSRPHVGAEQIGRFYDTFIGPRGITFHRDLDIVRGTTVVRDLELEVAMGPSVIMHIPAILRYDLTEDDLTANDLTEAGRRWRLRRLRAYWELPAMMRRFLGNGVAATPAAVQLSRSLLRNQRLAGTAGFTAGFRRPAGRGKRPVRAFLAAVSSGELSTVTAALSPAVTMTYGDDTAIDLAELATRLVGARPTKLLAAGRTVAVSLTAAQQRGVLFADVDRGGRAITTIRYFAED</sequence>
<dbReference type="RefSeq" id="WP_193465487.1">
    <property type="nucleotide sequence ID" value="NZ_AP022562.1"/>
</dbReference>
<dbReference type="AlphaFoldDB" id="A0A7I7JSN7"/>
<dbReference type="KEGG" id="mnm:MNVM_39570"/>
<evidence type="ECO:0000313" key="2">
    <source>
        <dbReference type="EMBL" id="BBX14876.1"/>
    </source>
</evidence>
<dbReference type="InterPro" id="IPR002075">
    <property type="entry name" value="NTF2_dom"/>
</dbReference>
<dbReference type="InterPro" id="IPR032710">
    <property type="entry name" value="NTF2-like_dom_sf"/>
</dbReference>
<evidence type="ECO:0000313" key="3">
    <source>
        <dbReference type="Proteomes" id="UP000466997"/>
    </source>
</evidence>
<gene>
    <name evidence="2" type="ORF">MNVM_39570</name>
</gene>
<proteinExistence type="predicted"/>
<organism evidence="2 3">
    <name type="scientific">Mycobacterium novum</name>
    <dbReference type="NCBI Taxonomy" id="2492438"/>
    <lineage>
        <taxon>Bacteria</taxon>
        <taxon>Bacillati</taxon>
        <taxon>Actinomycetota</taxon>
        <taxon>Actinomycetes</taxon>
        <taxon>Mycobacteriales</taxon>
        <taxon>Mycobacteriaceae</taxon>
        <taxon>Mycobacterium</taxon>
    </lineage>
</organism>
<keyword evidence="3" id="KW-1185">Reference proteome</keyword>
<reference evidence="2 3" key="1">
    <citation type="journal article" date="2019" name="Emerg. Microbes Infect.">
        <title>Comprehensive subspecies identification of 175 nontuberculous mycobacteria species based on 7547 genomic profiles.</title>
        <authorList>
            <person name="Matsumoto Y."/>
            <person name="Kinjo T."/>
            <person name="Motooka D."/>
            <person name="Nabeya D."/>
            <person name="Jung N."/>
            <person name="Uechi K."/>
            <person name="Horii T."/>
            <person name="Iida T."/>
            <person name="Fujita J."/>
            <person name="Nakamura S."/>
        </authorList>
    </citation>
    <scope>NUCLEOTIDE SEQUENCE [LARGE SCALE GENOMIC DNA]</scope>
    <source>
        <strain evidence="2 3">JCM 6391</strain>
    </source>
</reference>
<name>A0A7I7JSN7_9MYCO</name>
<dbReference type="SUPFAM" id="SSF54427">
    <property type="entry name" value="NTF2-like"/>
    <property type="match status" value="1"/>
</dbReference>
<dbReference type="Gene3D" id="3.10.450.50">
    <property type="match status" value="1"/>
</dbReference>
<dbReference type="Pfam" id="PF02136">
    <property type="entry name" value="NTF2"/>
    <property type="match status" value="1"/>
</dbReference>
<accession>A0A7I7JSN7</accession>
<protein>
    <recommendedName>
        <fullName evidence="1">Nuclear transport factor 2 domain-containing protein</fullName>
    </recommendedName>
</protein>